<dbReference type="Pfam" id="PF11412">
    <property type="entry name" value="DsbD_N"/>
    <property type="match status" value="1"/>
</dbReference>
<feature type="domain" description="Thiol:disulfide interchange protein DsbD N-terminal" evidence="9">
    <location>
        <begin position="71"/>
        <end position="182"/>
    </location>
</feature>
<gene>
    <name evidence="10" type="ORF">GCM10011529_04910</name>
</gene>
<proteinExistence type="predicted"/>
<feature type="transmembrane region" description="Helical" evidence="7">
    <location>
        <begin position="546"/>
        <end position="565"/>
    </location>
</feature>
<sequence>MRKMLTIVTRPPSGKITPSLPPTPQHRHNNPMIRALLLFLAATLAIPAAAQSVSQQPNTRIELIAETATPAPGQPFSIGLQLTPKAGWHTYWSNPGDAGAPTRVAWTLPPGTAAPQPLAYPIPETLIVSGLMNYVYSHPNVLVTSITPPADLRKRTPFNVTVKADWLVCSLEQCVPESATLTLPLVIGDGAADPQNGIALAMARAALPKPMSAVADWSAADGRFVLAVPFGNPGDVRSAYFYPDADGVIDYAAPQVVTVAGDRLRIETKASDAPAGAITGVLRVVIDGEEKPLGLMLTAEPGNVPAAGLPLAADKPRAAGGPGLPLILLGAILGGIILNVMPCVFPILSLKALSLAGGNVEPAAARRDALAYTAGVILVCTALGGLVLLLRAAGSQVGWAFQLQDPRVITALLLLVTAIALNLAGLFEINLSTGALGDQTIRKGGALGSFATGALAAFVATPCTGPFMAGALGAALILPPVAALAVFAGLGLGLALPFLAVGFIPALRRRMPRPGAWMTRLRAILSVPMFITALALAWVLGQQVGVPGMTAGLAGALLLGLLLWWLGSRQHSGASSWLPIGGAIAAGVAAILLLPVADPAVANSGTSAPAALMAQRFSPEKLAALRAARTPVFLYMTADWCLTCKVNEKGAMADASVAEAFRRKGIAVLEGDWTRGDPVISKWLADQQRAGVPVYVFYGADGQQRELPQILTVSALTALG</sequence>
<feature type="transmembrane region" description="Helical" evidence="7">
    <location>
        <begin position="450"/>
        <end position="478"/>
    </location>
</feature>
<dbReference type="PANTHER" id="PTHR32234:SF3">
    <property type="entry name" value="SUPPRESSION OF COPPER SENSITIVITY PROTEIN"/>
    <property type="match status" value="1"/>
</dbReference>
<organism evidence="10 11">
    <name type="scientific">Sandarakinorhabdus glacialis</name>
    <dbReference type="NCBI Taxonomy" id="1614636"/>
    <lineage>
        <taxon>Bacteria</taxon>
        <taxon>Pseudomonadati</taxon>
        <taxon>Pseudomonadota</taxon>
        <taxon>Alphaproteobacteria</taxon>
        <taxon>Sphingomonadales</taxon>
        <taxon>Sphingosinicellaceae</taxon>
        <taxon>Sandarakinorhabdus</taxon>
    </lineage>
</organism>
<comment type="subcellular location">
    <subcellularLocation>
        <location evidence="1">Membrane</location>
        <topology evidence="1">Multi-pass membrane protein</topology>
    </subcellularLocation>
</comment>
<evidence type="ECO:0000256" key="6">
    <source>
        <dbReference type="SAM" id="MobiDB-lite"/>
    </source>
</evidence>
<dbReference type="InterPro" id="IPR028250">
    <property type="entry name" value="DsbDN"/>
</dbReference>
<dbReference type="GO" id="GO:0017004">
    <property type="term" value="P:cytochrome complex assembly"/>
    <property type="evidence" value="ECO:0007669"/>
    <property type="project" value="UniProtKB-KW"/>
</dbReference>
<dbReference type="SUPFAM" id="SSF52833">
    <property type="entry name" value="Thioredoxin-like"/>
    <property type="match status" value="1"/>
</dbReference>
<name>A0A917E530_9SPHN</name>
<feature type="transmembrane region" description="Helical" evidence="7">
    <location>
        <begin position="484"/>
        <end position="507"/>
    </location>
</feature>
<feature type="transmembrane region" description="Helical" evidence="7">
    <location>
        <begin position="326"/>
        <end position="348"/>
    </location>
</feature>
<evidence type="ECO:0000313" key="10">
    <source>
        <dbReference type="EMBL" id="GGE01589.1"/>
    </source>
</evidence>
<dbReference type="InterPro" id="IPR003834">
    <property type="entry name" value="Cyt_c_assmbl_TM_dom"/>
</dbReference>
<evidence type="ECO:0000256" key="7">
    <source>
        <dbReference type="SAM" id="Phobius"/>
    </source>
</evidence>
<evidence type="ECO:0000313" key="11">
    <source>
        <dbReference type="Proteomes" id="UP000635071"/>
    </source>
</evidence>
<evidence type="ECO:0000256" key="1">
    <source>
        <dbReference type="ARBA" id="ARBA00004141"/>
    </source>
</evidence>
<feature type="transmembrane region" description="Helical" evidence="7">
    <location>
        <begin position="409"/>
        <end position="429"/>
    </location>
</feature>
<feature type="domain" description="Cytochrome C biogenesis protein transmembrane" evidence="8">
    <location>
        <begin position="327"/>
        <end position="536"/>
    </location>
</feature>
<evidence type="ECO:0000256" key="4">
    <source>
        <dbReference type="ARBA" id="ARBA00022989"/>
    </source>
</evidence>
<keyword evidence="11" id="KW-1185">Reference proteome</keyword>
<dbReference type="GO" id="GO:0015035">
    <property type="term" value="F:protein-disulfide reductase activity"/>
    <property type="evidence" value="ECO:0007669"/>
    <property type="project" value="TreeGrafter"/>
</dbReference>
<dbReference type="InterPro" id="IPR036249">
    <property type="entry name" value="Thioredoxin-like_sf"/>
</dbReference>
<dbReference type="EMBL" id="BMJM01000001">
    <property type="protein sequence ID" value="GGE01589.1"/>
    <property type="molecule type" value="Genomic_DNA"/>
</dbReference>
<dbReference type="CDD" id="cd02953">
    <property type="entry name" value="DsbDgamma"/>
    <property type="match status" value="1"/>
</dbReference>
<evidence type="ECO:0000259" key="8">
    <source>
        <dbReference type="Pfam" id="PF02683"/>
    </source>
</evidence>
<dbReference type="Gene3D" id="3.40.30.10">
    <property type="entry name" value="Glutaredoxin"/>
    <property type="match status" value="1"/>
</dbReference>
<reference evidence="10" key="1">
    <citation type="journal article" date="2014" name="Int. J. Syst. Evol. Microbiol.">
        <title>Complete genome sequence of Corynebacterium casei LMG S-19264T (=DSM 44701T), isolated from a smear-ripened cheese.</title>
        <authorList>
            <consortium name="US DOE Joint Genome Institute (JGI-PGF)"/>
            <person name="Walter F."/>
            <person name="Albersmeier A."/>
            <person name="Kalinowski J."/>
            <person name="Ruckert C."/>
        </authorList>
    </citation>
    <scope>NUCLEOTIDE SEQUENCE</scope>
    <source>
        <strain evidence="10">CGMCC 1.15519</strain>
    </source>
</reference>
<evidence type="ECO:0000259" key="9">
    <source>
        <dbReference type="Pfam" id="PF11412"/>
    </source>
</evidence>
<feature type="region of interest" description="Disordered" evidence="6">
    <location>
        <begin position="1"/>
        <end position="26"/>
    </location>
</feature>
<dbReference type="Pfam" id="PF13899">
    <property type="entry name" value="Thioredoxin_7"/>
    <property type="match status" value="1"/>
</dbReference>
<accession>A0A917E530</accession>
<evidence type="ECO:0000256" key="5">
    <source>
        <dbReference type="ARBA" id="ARBA00023136"/>
    </source>
</evidence>
<comment type="caution">
    <text evidence="10">The sequence shown here is derived from an EMBL/GenBank/DDBJ whole genome shotgun (WGS) entry which is preliminary data.</text>
</comment>
<feature type="transmembrane region" description="Helical" evidence="7">
    <location>
        <begin position="519"/>
        <end position="540"/>
    </location>
</feature>
<dbReference type="InterPro" id="IPR035671">
    <property type="entry name" value="DsbD_gamma"/>
</dbReference>
<keyword evidence="4 7" id="KW-1133">Transmembrane helix</keyword>
<keyword evidence="3" id="KW-0201">Cytochrome c-type biogenesis</keyword>
<reference evidence="10" key="2">
    <citation type="submission" date="2020-09" db="EMBL/GenBank/DDBJ databases">
        <authorList>
            <person name="Sun Q."/>
            <person name="Zhou Y."/>
        </authorList>
    </citation>
    <scope>NUCLEOTIDE SEQUENCE</scope>
    <source>
        <strain evidence="10">CGMCC 1.15519</strain>
    </source>
</reference>
<dbReference type="Pfam" id="PF02683">
    <property type="entry name" value="DsbD_TM"/>
    <property type="match status" value="1"/>
</dbReference>
<protein>
    <submittedName>
        <fullName evidence="10">Thiol:disulfide interchange protein DsbD</fullName>
    </submittedName>
</protein>
<dbReference type="AlphaFoldDB" id="A0A917E530"/>
<evidence type="ECO:0000256" key="2">
    <source>
        <dbReference type="ARBA" id="ARBA00022692"/>
    </source>
</evidence>
<feature type="transmembrane region" description="Helical" evidence="7">
    <location>
        <begin position="369"/>
        <end position="389"/>
    </location>
</feature>
<feature type="transmembrane region" description="Helical" evidence="7">
    <location>
        <begin position="577"/>
        <end position="597"/>
    </location>
</feature>
<dbReference type="PANTHER" id="PTHR32234">
    <property type="entry name" value="THIOL:DISULFIDE INTERCHANGE PROTEIN DSBD"/>
    <property type="match status" value="1"/>
</dbReference>
<evidence type="ECO:0000256" key="3">
    <source>
        <dbReference type="ARBA" id="ARBA00022748"/>
    </source>
</evidence>
<keyword evidence="5 7" id="KW-0472">Membrane</keyword>
<dbReference type="GO" id="GO:0045454">
    <property type="term" value="P:cell redox homeostasis"/>
    <property type="evidence" value="ECO:0007669"/>
    <property type="project" value="TreeGrafter"/>
</dbReference>
<keyword evidence="2 7" id="KW-0812">Transmembrane</keyword>
<dbReference type="GO" id="GO:0016020">
    <property type="term" value="C:membrane"/>
    <property type="evidence" value="ECO:0007669"/>
    <property type="project" value="UniProtKB-SubCell"/>
</dbReference>
<dbReference type="Proteomes" id="UP000635071">
    <property type="component" value="Unassembled WGS sequence"/>
</dbReference>